<dbReference type="PANTHER" id="PTHR43775">
    <property type="entry name" value="FATTY ACID SYNTHASE"/>
    <property type="match status" value="1"/>
</dbReference>
<dbReference type="Gene3D" id="3.40.366.10">
    <property type="entry name" value="Malonyl-Coenzyme A Acyl Carrier Protein, domain 2"/>
    <property type="match status" value="1"/>
</dbReference>
<dbReference type="SUPFAM" id="SSF52151">
    <property type="entry name" value="FabD/lysophospholipase-like"/>
    <property type="match status" value="1"/>
</dbReference>
<feature type="domain" description="PKS/mFAS DH" evidence="6">
    <location>
        <begin position="473"/>
        <end position="761"/>
    </location>
</feature>
<reference evidence="7" key="1">
    <citation type="submission" date="2023-03" db="EMBL/GenBank/DDBJ databases">
        <title>Massive genome expansion in bonnet fungi (Mycena s.s.) driven by repeated elements and novel gene families across ecological guilds.</title>
        <authorList>
            <consortium name="Lawrence Berkeley National Laboratory"/>
            <person name="Harder C.B."/>
            <person name="Miyauchi S."/>
            <person name="Viragh M."/>
            <person name="Kuo A."/>
            <person name="Thoen E."/>
            <person name="Andreopoulos B."/>
            <person name="Lu D."/>
            <person name="Skrede I."/>
            <person name="Drula E."/>
            <person name="Henrissat B."/>
            <person name="Morin E."/>
            <person name="Kohler A."/>
            <person name="Barry K."/>
            <person name="LaButti K."/>
            <person name="Morin E."/>
            <person name="Salamov A."/>
            <person name="Lipzen A."/>
            <person name="Mereny Z."/>
            <person name="Hegedus B."/>
            <person name="Baldrian P."/>
            <person name="Stursova M."/>
            <person name="Weitz H."/>
            <person name="Taylor A."/>
            <person name="Grigoriev I.V."/>
            <person name="Nagy L.G."/>
            <person name="Martin F."/>
            <person name="Kauserud H."/>
        </authorList>
    </citation>
    <scope>NUCLEOTIDE SEQUENCE</scope>
    <source>
        <strain evidence="7">9284</strain>
    </source>
</reference>
<dbReference type="Pfam" id="PF00550">
    <property type="entry name" value="PP-binding"/>
    <property type="match status" value="1"/>
</dbReference>
<dbReference type="InterPro" id="IPR057326">
    <property type="entry name" value="KR_dom"/>
</dbReference>
<dbReference type="InterPro" id="IPR014043">
    <property type="entry name" value="Acyl_transferase_dom"/>
</dbReference>
<evidence type="ECO:0000256" key="4">
    <source>
        <dbReference type="ARBA" id="ARBA00022679"/>
    </source>
</evidence>
<dbReference type="InterPro" id="IPR036291">
    <property type="entry name" value="NAD(P)-bd_dom_sf"/>
</dbReference>
<dbReference type="Proteomes" id="UP001221142">
    <property type="component" value="Unassembled WGS sequence"/>
</dbReference>
<evidence type="ECO:0000256" key="2">
    <source>
        <dbReference type="ARBA" id="ARBA00022450"/>
    </source>
</evidence>
<keyword evidence="8" id="KW-1185">Reference proteome</keyword>
<proteinExistence type="predicted"/>
<keyword evidence="3" id="KW-0597">Phosphoprotein</keyword>
<dbReference type="Gene3D" id="3.40.50.720">
    <property type="entry name" value="NAD(P)-binding Rossmann-like Domain"/>
    <property type="match status" value="2"/>
</dbReference>
<evidence type="ECO:0000256" key="5">
    <source>
        <dbReference type="PROSITE-ProRule" id="PRU01363"/>
    </source>
</evidence>
<dbReference type="Pfam" id="PF08659">
    <property type="entry name" value="KR"/>
    <property type="match status" value="1"/>
</dbReference>
<dbReference type="Gene3D" id="3.40.47.10">
    <property type="match status" value="1"/>
</dbReference>
<dbReference type="GO" id="GO:0004312">
    <property type="term" value="F:fatty acid synthase activity"/>
    <property type="evidence" value="ECO:0007669"/>
    <property type="project" value="TreeGrafter"/>
</dbReference>
<dbReference type="InterPro" id="IPR001227">
    <property type="entry name" value="Ac_transferase_dom_sf"/>
</dbReference>
<evidence type="ECO:0000256" key="1">
    <source>
        <dbReference type="ARBA" id="ARBA00005179"/>
    </source>
</evidence>
<dbReference type="GO" id="GO:0006633">
    <property type="term" value="P:fatty acid biosynthetic process"/>
    <property type="evidence" value="ECO:0007669"/>
    <property type="project" value="TreeGrafter"/>
</dbReference>
<dbReference type="Pfam" id="PF14765">
    <property type="entry name" value="PS-DH"/>
    <property type="match status" value="1"/>
</dbReference>
<dbReference type="Pfam" id="PF00698">
    <property type="entry name" value="Acyl_transf_1"/>
    <property type="match status" value="1"/>
</dbReference>
<dbReference type="Gene3D" id="3.30.70.250">
    <property type="entry name" value="Malonyl-CoA ACP transacylase, ACP-binding"/>
    <property type="match status" value="1"/>
</dbReference>
<dbReference type="Pfam" id="PF07993">
    <property type="entry name" value="NAD_binding_4"/>
    <property type="match status" value="1"/>
</dbReference>
<dbReference type="Gene3D" id="3.30.70.3290">
    <property type="match status" value="1"/>
</dbReference>
<dbReference type="InterPro" id="IPR049552">
    <property type="entry name" value="PKS_DH_N"/>
</dbReference>
<dbReference type="GO" id="GO:0044550">
    <property type="term" value="P:secondary metabolite biosynthetic process"/>
    <property type="evidence" value="ECO:0007669"/>
    <property type="project" value="UniProtKB-ARBA"/>
</dbReference>
<dbReference type="InterPro" id="IPR049900">
    <property type="entry name" value="PKS_mFAS_DH"/>
</dbReference>
<dbReference type="InterPro" id="IPR013120">
    <property type="entry name" value="FAR_NAD-bd"/>
</dbReference>
<dbReference type="SUPFAM" id="SSF55048">
    <property type="entry name" value="Probable ACP-binding domain of malonyl-CoA ACP transacylase"/>
    <property type="match status" value="1"/>
</dbReference>
<dbReference type="SMART" id="SM00822">
    <property type="entry name" value="PKS_KR"/>
    <property type="match status" value="1"/>
</dbReference>
<dbReference type="Gene3D" id="3.10.129.110">
    <property type="entry name" value="Polyketide synthase dehydratase"/>
    <property type="match status" value="1"/>
</dbReference>
<feature type="region of interest" description="C-terminal hotdog fold" evidence="5">
    <location>
        <begin position="612"/>
        <end position="761"/>
    </location>
</feature>
<accession>A0AAD7BS74</accession>
<dbReference type="InterPro" id="IPR050091">
    <property type="entry name" value="PKS_NRPS_Biosynth_Enz"/>
</dbReference>
<feature type="region of interest" description="N-terminal hotdog fold" evidence="5">
    <location>
        <begin position="473"/>
        <end position="596"/>
    </location>
</feature>
<keyword evidence="2" id="KW-0596">Phosphopantetheine</keyword>
<evidence type="ECO:0000256" key="3">
    <source>
        <dbReference type="ARBA" id="ARBA00022553"/>
    </source>
</evidence>
<dbReference type="Gene3D" id="1.10.1200.10">
    <property type="entry name" value="ACP-like"/>
    <property type="match status" value="1"/>
</dbReference>
<name>A0AAD7BS74_9AGAR</name>
<organism evidence="7 8">
    <name type="scientific">Roridomyces roridus</name>
    <dbReference type="NCBI Taxonomy" id="1738132"/>
    <lineage>
        <taxon>Eukaryota</taxon>
        <taxon>Fungi</taxon>
        <taxon>Dikarya</taxon>
        <taxon>Basidiomycota</taxon>
        <taxon>Agaricomycotina</taxon>
        <taxon>Agaricomycetes</taxon>
        <taxon>Agaricomycetidae</taxon>
        <taxon>Agaricales</taxon>
        <taxon>Marasmiineae</taxon>
        <taxon>Mycenaceae</taxon>
        <taxon>Roridomyces</taxon>
    </lineage>
</organism>
<dbReference type="InterPro" id="IPR013968">
    <property type="entry name" value="PKS_KR"/>
</dbReference>
<dbReference type="InterPro" id="IPR016035">
    <property type="entry name" value="Acyl_Trfase/lysoPLipase"/>
</dbReference>
<feature type="active site" description="Proton acceptor; for dehydratase activity" evidence="5">
    <location>
        <position position="507"/>
    </location>
</feature>
<dbReference type="Gene3D" id="1.10.287.1960">
    <property type="match status" value="1"/>
</dbReference>
<dbReference type="SMART" id="SM00826">
    <property type="entry name" value="PKS_DH"/>
    <property type="match status" value="1"/>
</dbReference>
<dbReference type="InterPro" id="IPR042104">
    <property type="entry name" value="PKS_dehydratase_sf"/>
</dbReference>
<dbReference type="InterPro" id="IPR036736">
    <property type="entry name" value="ACP-like_sf"/>
</dbReference>
<comment type="pathway">
    <text evidence="1">Secondary metabolite biosynthesis.</text>
</comment>
<feature type="active site" description="Proton donor; for dehydratase activity" evidence="5">
    <location>
        <position position="672"/>
    </location>
</feature>
<dbReference type="SMART" id="SM00827">
    <property type="entry name" value="PKS_AT"/>
    <property type="match status" value="1"/>
</dbReference>
<dbReference type="SUPFAM" id="SSF47336">
    <property type="entry name" value="ACP-like"/>
    <property type="match status" value="1"/>
</dbReference>
<dbReference type="Pfam" id="PF21089">
    <property type="entry name" value="PKS_DH_N"/>
    <property type="match status" value="1"/>
</dbReference>
<dbReference type="PANTHER" id="PTHR43775:SF37">
    <property type="entry name" value="SI:DKEY-61P9.11"/>
    <property type="match status" value="1"/>
</dbReference>
<dbReference type="PROSITE" id="PS52019">
    <property type="entry name" value="PKS_MFAS_DH"/>
    <property type="match status" value="1"/>
</dbReference>
<dbReference type="EMBL" id="JARKIF010000010">
    <property type="protein sequence ID" value="KAJ7628945.1"/>
    <property type="molecule type" value="Genomic_DNA"/>
</dbReference>
<comment type="caution">
    <text evidence="7">The sequence shown here is derived from an EMBL/GenBank/DDBJ whole genome shotgun (WGS) entry which is preliminary data.</text>
</comment>
<dbReference type="SUPFAM" id="SSF51735">
    <property type="entry name" value="NAD(P)-binding Rossmann-fold domains"/>
    <property type="match status" value="2"/>
</dbReference>
<protein>
    <submittedName>
        <fullName evidence="7">Acyl transferase domain-containing protein</fullName>
    </submittedName>
</protein>
<evidence type="ECO:0000313" key="7">
    <source>
        <dbReference type="EMBL" id="KAJ7628945.1"/>
    </source>
</evidence>
<sequence length="1921" mass="210809">MSSSGIGGSNGHVVLEAPPQSLPVSSNTACDGPILLVAGGLSPRSTTTISTQISDVVNTVPDCERAAMSTLLGRRAKQMTWRSYALLPPSPDMPIRFSTPQYCSRDVVPLVFVFSGQGPQHDRMGKELIRTFPVFRDSILDMDTVFRRRTGNSIIHDHGLFGESSSDFPAVWRIELTLPAIAMFQMALFDLLVHLGVTPDIVLGHSAGETAVLYASGAAPRALAVELAIIRGQVFSAVETAGGTMAAVACGPERMETLLASYRFKNPNCGIVELACVNSPSAVAISGEEQAIDEVLLLAKEQGIFGRKIRTRVPIHSSMMDMCRQRYESEVQELFASYPGDHIPKIRTYSTLTGTEFKDQLDAEYFWRNTRSQVLFSTAVQSLPGPCTIVEISPHPVLSSYMFEMVPSSSNVFSVARRPAAHSPSTEHHDLLEFLGKLTAAGYNGVNFASLNSTSSSAFKLKLPPYPFLNKQFPLFPEPTTPSRSYGPVNRPRLRLNRDTHPTLAEHVIRGEPIWPAAGFIEMALEFGARVLLNVNFRAILSLSAEDPIPVSVRSKGSYWSIASSESRDYSGSELTIDQAERIHADGYLSFALPDDKHCDDLNIPEIRSRCDTHIASDELYPSLSLFSSYGRSFQRVTNLYYNANEALGSVQGMDDVLTRDQAYVLHPAILDACVHIATHRSFHGDHAPNNYYLPARLGEMILHNPPKARYFPSHVYSHVEFIKWIPDSIVFNITITDDFGKRLCTLRNFALARHTISPLREISAPVHMVAQPALSDIPETIKPLGLELLESHDVQVGLRHTISVLTEGHQRVVRIRVVGDGKKARWAPEKSPLPADDTIFLAYKYGEEHELQSAIRKLDPSQPLHIWITTLEGTDAGAGLCFTRALRREYLMWNIRFSSFPATYSDEMQTDCLRSLPAGFKAEPDILFSSSGEPLVPRLVPVPAPISTTVAPPFLHQEPLGEDQVVVRIHSTSIYPNFSAFTGSVVQVQPDHATQTPSGNFVVGLHTGPLHDFTTIDLGSASSVPQLWAPDHVPGVITAVLGLGVNIWNQLHRARRLAILVTHCDTIIGSAVVEIYRSQRFNISQTTADASIVDLAHLGHHGFDVILSGYGSDNPELQFLNTLLRSSGGKLFLWQDELPRALQEDPCSIGDALRVAVSKDFPVVPAPQLPQFLNSPPGAAFDPHKTYVLLGGIGSLGAAVALYMIQHGARHIRVTSRSGRHTLNSKKNLIPRRMFSYLESLEHVNIRLEAVDGSCVEAMQLFFDAITEPLGGCMILSAILADGLFSTLDTSDFERVRVAKTDVFGTLQRVADISSMDFIIAFSSFAAVFGTGGQTNYCASNGALEEQILAFPNGFSFLCPAIIDSAFLSSGDTSRLRYLFAYSMSMEDMVLWLDDAISRFQRGARFRRYLPNLDWTALDKGLGMPKLGMHLLQASQKTTKIDTTSTTETVPAKITKIIQNVLNVSSEDFDADVPLTSYGIDSLAAGRLSFALRSWVQITQLQLLADISLNRIIHNFLQSSSQPETVRPEENDQAQLPSTTLMNHYVRDLVGMVEEAAAGQTVSSPGSSLQTVLLTGTTGAVGCHLLAHLLANDGVQKVYALIRGGSISDRQADALSKQGLPPSLVHSEKLVLLAADFRRDDLGIPTELQPSITHIVYNAWKLDFVSPLEDFEGLMRATARLLQLATQCSAAARPTFSFISSFAVAGNLSSTTAALELPRQDPEDIMPVGYLQSKWVGERLVQIASERRWLNANVIRVGQLTGSASGTWETTQWFPALVQSGAYLGCLPDGNEEISWLSVNDAAAAIIDMSSLASMNSTFHLVHPRPTTWRALMDHMVPLLGGTLVPYEEWLGRLKHASGGLAALRLLDFFQRGLPHVRVDSRRAVQASETLGSEHLIQLGRADVESWVKYWREVGFLPCM</sequence>
<gene>
    <name evidence="7" type="ORF">FB45DRAFT_834946</name>
</gene>
<dbReference type="InterPro" id="IPR016039">
    <property type="entry name" value="Thiolase-like"/>
</dbReference>
<evidence type="ECO:0000313" key="8">
    <source>
        <dbReference type="Proteomes" id="UP001221142"/>
    </source>
</evidence>
<keyword evidence="4 7" id="KW-0808">Transferase</keyword>
<dbReference type="InterPro" id="IPR009081">
    <property type="entry name" value="PP-bd_ACP"/>
</dbReference>
<dbReference type="InterPro" id="IPR049551">
    <property type="entry name" value="PKS_DH_C"/>
</dbReference>
<evidence type="ECO:0000259" key="6">
    <source>
        <dbReference type="PROSITE" id="PS52019"/>
    </source>
</evidence>
<dbReference type="InterPro" id="IPR016036">
    <property type="entry name" value="Malonyl_transacylase_ACP-bd"/>
</dbReference>
<dbReference type="InterPro" id="IPR020807">
    <property type="entry name" value="PKS_DH"/>
</dbReference>